<dbReference type="Proteomes" id="UP001207468">
    <property type="component" value="Unassembled WGS sequence"/>
</dbReference>
<reference evidence="1" key="1">
    <citation type="submission" date="2021-03" db="EMBL/GenBank/DDBJ databases">
        <title>Evolutionary priming and transition to the ectomycorrhizal habit in an iconic lineage of mushroom-forming fungi: is preadaptation a requirement?</title>
        <authorList>
            <consortium name="DOE Joint Genome Institute"/>
            <person name="Looney B.P."/>
            <person name="Miyauchi S."/>
            <person name="Morin E."/>
            <person name="Drula E."/>
            <person name="Courty P.E."/>
            <person name="Chicoki N."/>
            <person name="Fauchery L."/>
            <person name="Kohler A."/>
            <person name="Kuo A."/>
            <person name="LaButti K."/>
            <person name="Pangilinan J."/>
            <person name="Lipzen A."/>
            <person name="Riley R."/>
            <person name="Andreopoulos W."/>
            <person name="He G."/>
            <person name="Johnson J."/>
            <person name="Barry K.W."/>
            <person name="Grigoriev I.V."/>
            <person name="Nagy L."/>
            <person name="Hibbett D."/>
            <person name="Henrissat B."/>
            <person name="Matheny P.B."/>
            <person name="Labbe J."/>
            <person name="Martin A.F."/>
        </authorList>
    </citation>
    <scope>NUCLEOTIDE SEQUENCE</scope>
    <source>
        <strain evidence="1">BPL698</strain>
    </source>
</reference>
<organism evidence="1 2">
    <name type="scientific">Russula earlei</name>
    <dbReference type="NCBI Taxonomy" id="71964"/>
    <lineage>
        <taxon>Eukaryota</taxon>
        <taxon>Fungi</taxon>
        <taxon>Dikarya</taxon>
        <taxon>Basidiomycota</taxon>
        <taxon>Agaricomycotina</taxon>
        <taxon>Agaricomycetes</taxon>
        <taxon>Russulales</taxon>
        <taxon>Russulaceae</taxon>
        <taxon>Russula</taxon>
    </lineage>
</organism>
<protein>
    <submittedName>
        <fullName evidence="1">Uncharacterized protein</fullName>
    </submittedName>
</protein>
<keyword evidence="2" id="KW-1185">Reference proteome</keyword>
<evidence type="ECO:0000313" key="1">
    <source>
        <dbReference type="EMBL" id="KAI9450449.1"/>
    </source>
</evidence>
<proteinExistence type="predicted"/>
<name>A0ACC0TVD8_9AGAM</name>
<dbReference type="EMBL" id="JAGFNK010000431">
    <property type="protein sequence ID" value="KAI9450449.1"/>
    <property type="molecule type" value="Genomic_DNA"/>
</dbReference>
<gene>
    <name evidence="1" type="ORF">F5148DRAFT_1243087</name>
</gene>
<sequence length="91" mass="10287">MRTSAVVAFILAMGVAPSFSLPSIWPRCFTFCCRTNDEFLRSAQSQRSQGQSHVQDQPQGQGQSQYFSDWQQWPSCQRAASCSPLACRPFY</sequence>
<comment type="caution">
    <text evidence="1">The sequence shown here is derived from an EMBL/GenBank/DDBJ whole genome shotgun (WGS) entry which is preliminary data.</text>
</comment>
<evidence type="ECO:0000313" key="2">
    <source>
        <dbReference type="Proteomes" id="UP001207468"/>
    </source>
</evidence>
<accession>A0ACC0TVD8</accession>